<dbReference type="GO" id="GO:0022857">
    <property type="term" value="F:transmembrane transporter activity"/>
    <property type="evidence" value="ECO:0007669"/>
    <property type="project" value="InterPro"/>
</dbReference>
<keyword evidence="3 6" id="KW-1133">Transmembrane helix</keyword>
<dbReference type="GO" id="GO:0016020">
    <property type="term" value="C:membrane"/>
    <property type="evidence" value="ECO:0007669"/>
    <property type="project" value="UniProtKB-SubCell"/>
</dbReference>
<comment type="subcellular location">
    <subcellularLocation>
        <location evidence="1">Membrane</location>
        <topology evidence="1">Multi-pass membrane protein</topology>
    </subcellularLocation>
</comment>
<dbReference type="SUPFAM" id="SSF103473">
    <property type="entry name" value="MFS general substrate transporter"/>
    <property type="match status" value="1"/>
</dbReference>
<dbReference type="InterPro" id="IPR036259">
    <property type="entry name" value="MFS_trans_sf"/>
</dbReference>
<evidence type="ECO:0000313" key="8">
    <source>
        <dbReference type="Proteomes" id="UP000694844"/>
    </source>
</evidence>
<dbReference type="PROSITE" id="PS50850">
    <property type="entry name" value="MFS"/>
    <property type="match status" value="1"/>
</dbReference>
<dbReference type="InterPro" id="IPR005828">
    <property type="entry name" value="MFS_sugar_transport-like"/>
</dbReference>
<dbReference type="KEGG" id="cvn:111104414"/>
<feature type="transmembrane region" description="Helical" evidence="6">
    <location>
        <begin position="193"/>
        <end position="209"/>
    </location>
</feature>
<evidence type="ECO:0000256" key="4">
    <source>
        <dbReference type="ARBA" id="ARBA00023136"/>
    </source>
</evidence>
<evidence type="ECO:0000256" key="2">
    <source>
        <dbReference type="ARBA" id="ARBA00022692"/>
    </source>
</evidence>
<dbReference type="Gene3D" id="1.20.1250.20">
    <property type="entry name" value="MFS general substrate transporter like domains"/>
    <property type="match status" value="1"/>
</dbReference>
<protein>
    <submittedName>
        <fullName evidence="9">Organic cation transporter protein-like</fullName>
    </submittedName>
</protein>
<proteinExistence type="predicted"/>
<evidence type="ECO:0000256" key="5">
    <source>
        <dbReference type="SAM" id="MobiDB-lite"/>
    </source>
</evidence>
<feature type="transmembrane region" description="Helical" evidence="6">
    <location>
        <begin position="47"/>
        <end position="72"/>
    </location>
</feature>
<feature type="transmembrane region" description="Helical" evidence="6">
    <location>
        <begin position="169"/>
        <end position="186"/>
    </location>
</feature>
<dbReference type="InterPro" id="IPR020846">
    <property type="entry name" value="MFS_dom"/>
</dbReference>
<keyword evidence="8" id="KW-1185">Reference proteome</keyword>
<accession>A0A8B8AUX5</accession>
<feature type="transmembrane region" description="Helical" evidence="6">
    <location>
        <begin position="446"/>
        <end position="470"/>
    </location>
</feature>
<reference evidence="9" key="1">
    <citation type="submission" date="2025-08" db="UniProtKB">
        <authorList>
            <consortium name="RefSeq"/>
        </authorList>
    </citation>
    <scope>IDENTIFICATION</scope>
    <source>
        <tissue evidence="9">Whole sample</tissue>
    </source>
</reference>
<feature type="compositionally biased region" description="Polar residues" evidence="5">
    <location>
        <begin position="1"/>
        <end position="22"/>
    </location>
</feature>
<organism evidence="8 9">
    <name type="scientific">Crassostrea virginica</name>
    <name type="common">Eastern oyster</name>
    <dbReference type="NCBI Taxonomy" id="6565"/>
    <lineage>
        <taxon>Eukaryota</taxon>
        <taxon>Metazoa</taxon>
        <taxon>Spiralia</taxon>
        <taxon>Lophotrochozoa</taxon>
        <taxon>Mollusca</taxon>
        <taxon>Bivalvia</taxon>
        <taxon>Autobranchia</taxon>
        <taxon>Pteriomorphia</taxon>
        <taxon>Ostreida</taxon>
        <taxon>Ostreoidea</taxon>
        <taxon>Ostreidae</taxon>
        <taxon>Crassostrea</taxon>
    </lineage>
</organism>
<dbReference type="Proteomes" id="UP000694844">
    <property type="component" value="Chromosome 7"/>
</dbReference>
<feature type="transmembrane region" description="Helical" evidence="6">
    <location>
        <begin position="356"/>
        <end position="377"/>
    </location>
</feature>
<evidence type="ECO:0000256" key="3">
    <source>
        <dbReference type="ARBA" id="ARBA00022989"/>
    </source>
</evidence>
<dbReference type="AlphaFoldDB" id="A0A8B8AUX5"/>
<keyword evidence="2 6" id="KW-0812">Transmembrane</keyword>
<feature type="transmembrane region" description="Helical" evidence="6">
    <location>
        <begin position="250"/>
        <end position="273"/>
    </location>
</feature>
<dbReference type="PANTHER" id="PTHR24064">
    <property type="entry name" value="SOLUTE CARRIER FAMILY 22 MEMBER"/>
    <property type="match status" value="1"/>
</dbReference>
<name>A0A8B8AUX5_CRAVI</name>
<gene>
    <name evidence="9" type="primary">LOC111104414</name>
</gene>
<evidence type="ECO:0000256" key="1">
    <source>
        <dbReference type="ARBA" id="ARBA00004141"/>
    </source>
</evidence>
<evidence type="ECO:0000259" key="7">
    <source>
        <dbReference type="PROSITE" id="PS50850"/>
    </source>
</evidence>
<keyword evidence="4 6" id="KW-0472">Membrane</keyword>
<dbReference type="GeneID" id="111104414"/>
<feature type="region of interest" description="Disordered" evidence="5">
    <location>
        <begin position="1"/>
        <end position="24"/>
    </location>
</feature>
<feature type="transmembrane region" description="Helical" evidence="6">
    <location>
        <begin position="389"/>
        <end position="411"/>
    </location>
</feature>
<sequence length="584" mass="64914">MEGRQVSNLNEHARLNSDQCTGPPNREKMHFDELLGILGEFGPYQKYVYILVCLPSIIVAFHMVNSVFLLGIPKHRCKLPNYPNDTYLTQGPAHDDLVRAYIPTELDVDNELVYKECSIFSVPLSGNATTGTEQQCSAWVYDKTVYENTFASELNLICDKQIWVSNAKMVYFAGVFVGALLLGVLSDKTGRKKTMILSVLGLLASSLAVSWAADFYLFCVLRFVVGLSSAGLFMSTFVHGMEMVGPSKRLWAGIVIHYFIALGMVLQCLVGYLIREWKYNAIIVSAPAALMLSYWWLFPESPRWLINRGNLEDAKVIIRKMAIRNKVEITEKQLDSLECDETATGQLWHLFTSRVLFVRTLVIFVNWCVVSMVYYGLSLNSGNLAGDFYLNFFLTGLVEFPAYTLCLVLLDRTGRKKLLCACMVLGGLACICTIFTVLYVGKRHQMYTTVILAMLGKIGAAAAYAVIYVWSAELYPTVVRNVGMGASSSCARIGGIVSPYIFDLSTIVDGRFGQALPFVVFGVSSVLAGLLSLILPETLGANLPETIEDGKNFPHHKKSTKYLEKEPSFTCNNEAFTAEDSTKL</sequence>
<feature type="transmembrane region" description="Helical" evidence="6">
    <location>
        <begin position="215"/>
        <end position="238"/>
    </location>
</feature>
<feature type="transmembrane region" description="Helical" evidence="6">
    <location>
        <begin position="418"/>
        <end position="440"/>
    </location>
</feature>
<evidence type="ECO:0000256" key="6">
    <source>
        <dbReference type="SAM" id="Phobius"/>
    </source>
</evidence>
<evidence type="ECO:0000313" key="9">
    <source>
        <dbReference type="RefSeq" id="XP_022294049.1"/>
    </source>
</evidence>
<dbReference type="OrthoDB" id="2544694at2759"/>
<feature type="domain" description="Major facilitator superfamily (MFS) profile" evidence="7">
    <location>
        <begin position="119"/>
        <end position="540"/>
    </location>
</feature>
<dbReference type="RefSeq" id="XP_022294049.1">
    <property type="nucleotide sequence ID" value="XM_022438341.1"/>
</dbReference>
<feature type="transmembrane region" description="Helical" evidence="6">
    <location>
        <begin position="514"/>
        <end position="535"/>
    </location>
</feature>
<dbReference type="Pfam" id="PF00083">
    <property type="entry name" value="Sugar_tr"/>
    <property type="match status" value="1"/>
</dbReference>
<dbReference type="CDD" id="cd17317">
    <property type="entry name" value="MFS_SLC22"/>
    <property type="match status" value="1"/>
</dbReference>